<proteinExistence type="predicted"/>
<sequence length="217" mass="26223">MAHAHWMFSADLVRRYFYMLLKPLGEEELTELFGAEGVEEFKDNTNNLENNWIFSEKAFLKSLYPFIKHFLKQEVEEFCDWGRLVWEQGELLEDRKSLKQEQREVTFLYETMNSIFSNGYFLERIRTSPNPSLYITGYKGFANLFLKRLAKIEVKLLANKNQLDFLNQGQRSLPMLEYYYFIFKQLQRDPTKLSPEEDNRLFFFVLHIFLIYFSKKY</sequence>
<dbReference type="EMBL" id="MF770624">
    <property type="protein sequence ID" value="ATG26625.1"/>
    <property type="molecule type" value="Genomic_DNA"/>
</dbReference>
<gene>
    <name evidence="1" type="primary">ORF217</name>
    <name evidence="1" type="ORF">Cyp_bu_bu1Pt0727</name>
</gene>
<dbReference type="AlphaFoldDB" id="A0A291F3C5"/>
<evidence type="ECO:0000313" key="1">
    <source>
        <dbReference type="EMBL" id="ATG26625.1"/>
    </source>
</evidence>
<reference evidence="1" key="1">
    <citation type="journal article" date="2014" name="Proc. Natl. Acad. Sci. U.S.A.">
        <title>The dynamic history of plastid genomes in the Campanulaceae sensu lato is unique among angiosperms.</title>
        <authorList>
            <person name="Knox E.B."/>
        </authorList>
    </citation>
    <scope>NUCLEOTIDE SEQUENCE</scope>
</reference>
<geneLocation type="plastid" evidence="1"/>
<organism evidence="1">
    <name type="scientific">Cyphia bulbosa var. bulbosa</name>
    <dbReference type="NCBI Taxonomy" id="2041115"/>
    <lineage>
        <taxon>Eukaryota</taxon>
        <taxon>Viridiplantae</taxon>
        <taxon>Streptophyta</taxon>
        <taxon>Embryophyta</taxon>
        <taxon>Tracheophyta</taxon>
        <taxon>Spermatophyta</taxon>
        <taxon>Magnoliopsida</taxon>
        <taxon>eudicotyledons</taxon>
        <taxon>Gunneridae</taxon>
        <taxon>Pentapetalae</taxon>
        <taxon>asterids</taxon>
        <taxon>campanulids</taxon>
        <taxon>Asterales</taxon>
        <taxon>Campanulaceae</taxon>
        <taxon>Cyphia</taxon>
    </lineage>
</organism>
<keyword evidence="1" id="KW-0934">Plastid</keyword>
<protein>
    <submittedName>
        <fullName evidence="1">Uncharacterized protein</fullName>
    </submittedName>
</protein>
<name>A0A291F3C5_9ASTR</name>
<reference evidence="1" key="2">
    <citation type="submission" date="2017-08" db="EMBL/GenBank/DDBJ databases">
        <authorList>
            <person name="Knox E.B."/>
        </authorList>
    </citation>
    <scope>NUCLEOTIDE SEQUENCE</scope>
</reference>
<accession>A0A291F3C5</accession>